<feature type="transmembrane region" description="Helical" evidence="1">
    <location>
        <begin position="255"/>
        <end position="273"/>
    </location>
</feature>
<evidence type="ECO:0000256" key="1">
    <source>
        <dbReference type="SAM" id="Phobius"/>
    </source>
</evidence>
<feature type="transmembrane region" description="Helical" evidence="1">
    <location>
        <begin position="480"/>
        <end position="500"/>
    </location>
</feature>
<accession>A0ABR7GHM4</accession>
<dbReference type="RefSeq" id="WP_186854405.1">
    <property type="nucleotide sequence ID" value="NZ_JACOPG010000003.1"/>
</dbReference>
<protein>
    <submittedName>
        <fullName evidence="2">DUF2142 domain-containing protein</fullName>
    </submittedName>
</protein>
<keyword evidence="1" id="KW-0472">Membrane</keyword>
<keyword evidence="3" id="KW-1185">Reference proteome</keyword>
<proteinExistence type="predicted"/>
<feature type="transmembrane region" description="Helical" evidence="1">
    <location>
        <begin position="89"/>
        <end position="109"/>
    </location>
</feature>
<feature type="transmembrane region" description="Helical" evidence="1">
    <location>
        <begin position="121"/>
        <end position="137"/>
    </location>
</feature>
<comment type="caution">
    <text evidence="2">The sequence shown here is derived from an EMBL/GenBank/DDBJ whole genome shotgun (WGS) entry which is preliminary data.</text>
</comment>
<feature type="transmembrane region" description="Helical" evidence="1">
    <location>
        <begin position="362"/>
        <end position="389"/>
    </location>
</feature>
<keyword evidence="1" id="KW-0812">Transmembrane</keyword>
<gene>
    <name evidence="2" type="ORF">H8R94_08560</name>
</gene>
<dbReference type="Pfam" id="PF09913">
    <property type="entry name" value="DUF2142"/>
    <property type="match status" value="1"/>
</dbReference>
<reference evidence="2 3" key="1">
    <citation type="submission" date="2020-08" db="EMBL/GenBank/DDBJ databases">
        <title>Genome public.</title>
        <authorList>
            <person name="Liu C."/>
            <person name="Sun Q."/>
        </authorList>
    </citation>
    <scope>NUCLEOTIDE SEQUENCE [LARGE SCALE GENOMIC DNA]</scope>
    <source>
        <strain evidence="2 3">NSJ-9</strain>
    </source>
</reference>
<feature type="transmembrane region" description="Helical" evidence="1">
    <location>
        <begin position="12"/>
        <end position="29"/>
    </location>
</feature>
<dbReference type="Proteomes" id="UP000643810">
    <property type="component" value="Unassembled WGS sequence"/>
</dbReference>
<feature type="transmembrane region" description="Helical" evidence="1">
    <location>
        <begin position="401"/>
        <end position="423"/>
    </location>
</feature>
<dbReference type="EMBL" id="JACOPG010000003">
    <property type="protein sequence ID" value="MBC5686646.1"/>
    <property type="molecule type" value="Genomic_DNA"/>
</dbReference>
<name>A0ABR7GHM4_9FIRM</name>
<keyword evidence="1" id="KW-1133">Transmembrane helix</keyword>
<evidence type="ECO:0000313" key="3">
    <source>
        <dbReference type="Proteomes" id="UP000643810"/>
    </source>
</evidence>
<feature type="transmembrane region" description="Helical" evidence="1">
    <location>
        <begin position="550"/>
        <end position="569"/>
    </location>
</feature>
<organism evidence="2 3">
    <name type="scientific">Roseburia lenta</name>
    <dbReference type="NCBI Taxonomy" id="2763061"/>
    <lineage>
        <taxon>Bacteria</taxon>
        <taxon>Bacillati</taxon>
        <taxon>Bacillota</taxon>
        <taxon>Clostridia</taxon>
        <taxon>Lachnospirales</taxon>
        <taxon>Lachnospiraceae</taxon>
        <taxon>Roseburia</taxon>
    </lineage>
</organism>
<sequence length="600" mass="68515">MKKEVKWDRTALIVEVCCIVLVGLLDLSLCWMDGMLAYHKVLVVLVNVVGIIIFPWLLLHFAWTRDAVEKALADLEQGWQKIRKDHQKIIKYAAYYVGLWLGLGVIVRIATHGTVFPWWKYYFFAGCASLILTFWLMRRQMAEKTEGAFAVTALILGLTFILSSPRIVGVCWDDETHFVRTISIVSMFDSVKYEAENKLVEDFPQLNQQIMDKTYSYESLREYSQTLDGLYDRAHAHNQEVLRPYDEATIGYKSLGGIYSIAYIVPAIAIIIGKGLHLSFAHVFLLGKISILLAYTMIIYYAIKRLRYGKILMSVIALLPTSMVLASSYSYDWWVIALTLAGTSYYIGNLQRPEETLQYRDLFMMVACFALSIMPKWVYCVMLLPLFFFPKEKFKDKRQRGVWYAFLIGGMAIIFFLFVLPVLHHGLGMGDTRGGEGINASEQLWWILQLPGSYLQKLIGFMAGYLGFNVAPLYTTNMGYLGQGDYGILLLILIAVILYLDRGEEKRKVTWLRISQWATFLILVAVIVTVFYLVYTPVGGQVLQGCQGRYLLPVLFPLAYSLGIDGISIKFDKNHMVMAALGFTSLVFLLDYYTLYISYL</sequence>
<feature type="transmembrane region" description="Helical" evidence="1">
    <location>
        <begin position="41"/>
        <end position="63"/>
    </location>
</feature>
<feature type="transmembrane region" description="Helical" evidence="1">
    <location>
        <begin position="310"/>
        <end position="327"/>
    </location>
</feature>
<dbReference type="InterPro" id="IPR018674">
    <property type="entry name" value="DUF2142_membrane"/>
</dbReference>
<feature type="transmembrane region" description="Helical" evidence="1">
    <location>
        <begin position="576"/>
        <end position="599"/>
    </location>
</feature>
<evidence type="ECO:0000313" key="2">
    <source>
        <dbReference type="EMBL" id="MBC5686646.1"/>
    </source>
</evidence>
<feature type="transmembrane region" description="Helical" evidence="1">
    <location>
        <begin position="279"/>
        <end position="303"/>
    </location>
</feature>
<feature type="transmembrane region" description="Helical" evidence="1">
    <location>
        <begin position="520"/>
        <end position="538"/>
    </location>
</feature>